<sequence>MNNTIVYKRSIVSIFLLVVSFAITAQTKYKESFDVHGEDVVVAVNTAYTNIIFETWNKNKVEVEATVEGENLTKEEKAEILDSWNLEVLGNSNRVVISSFPQQSWGNVNALSNLDALKELEFLGPMLKDMPMLTTMKVPAFPEDLMRDFGNLQFDYEAFQKNEEGYMKKWEQEVKEKFGKDFEMKMEKWANEFANEWNEKNGGKISEELQSNMKAWEEKFGKEMENWGENFGKDMEKWAEEFENTYGKDGNFTKKIITDPQGNKTIILRSDTTGKVKNVKAKKTIIIRMPKNAKTEIDVRHGEIKMADVMNVKAKLNYSPFTANSIDGGETLINAAYAPVIINNWKHGTLYVKFVDNCTISTIDRINLRANSSDILIGTIVKDADLTGSLGNIKIDNIASTFRKISITLKNNDAILITPTSDFTFYFTGKKSTLRYPKSLQLTNTKRGENVYVQGFKTNRNLNKTITINALYSNLQVQ</sequence>
<dbReference type="Proteomes" id="UP001596415">
    <property type="component" value="Unassembled WGS sequence"/>
</dbReference>
<evidence type="ECO:0000313" key="2">
    <source>
        <dbReference type="Proteomes" id="UP001596415"/>
    </source>
</evidence>
<comment type="caution">
    <text evidence="1">The sequence shown here is derived from an EMBL/GenBank/DDBJ whole genome shotgun (WGS) entry which is preliminary data.</text>
</comment>
<dbReference type="EMBL" id="JBHTBN010000001">
    <property type="protein sequence ID" value="MFC7356834.1"/>
    <property type="molecule type" value="Genomic_DNA"/>
</dbReference>
<gene>
    <name evidence="1" type="ORF">ACFQO1_03975</name>
</gene>
<accession>A0ABW2MPK7</accession>
<reference evidence="2" key="1">
    <citation type="journal article" date="2019" name="Int. J. Syst. Evol. Microbiol.">
        <title>The Global Catalogue of Microorganisms (GCM) 10K type strain sequencing project: providing services to taxonomists for standard genome sequencing and annotation.</title>
        <authorList>
            <consortium name="The Broad Institute Genomics Platform"/>
            <consortium name="The Broad Institute Genome Sequencing Center for Infectious Disease"/>
            <person name="Wu L."/>
            <person name="Ma J."/>
        </authorList>
    </citation>
    <scope>NUCLEOTIDE SEQUENCE [LARGE SCALE GENOMIC DNA]</scope>
    <source>
        <strain evidence="2">CGMCC 1.16306</strain>
    </source>
</reference>
<evidence type="ECO:0000313" key="1">
    <source>
        <dbReference type="EMBL" id="MFC7356834.1"/>
    </source>
</evidence>
<name>A0ABW2MPK7_9FLAO</name>
<proteinExistence type="predicted"/>
<keyword evidence="2" id="KW-1185">Reference proteome</keyword>
<dbReference type="RefSeq" id="WP_380216675.1">
    <property type="nucleotide sequence ID" value="NZ_JBHTBN010000001.1"/>
</dbReference>
<protein>
    <submittedName>
        <fullName evidence="1">Uncharacterized protein</fullName>
    </submittedName>
</protein>
<organism evidence="1 2">
    <name type="scientific">Jejudonia soesokkakensis</name>
    <dbReference type="NCBI Taxonomy" id="1323432"/>
    <lineage>
        <taxon>Bacteria</taxon>
        <taxon>Pseudomonadati</taxon>
        <taxon>Bacteroidota</taxon>
        <taxon>Flavobacteriia</taxon>
        <taxon>Flavobacteriales</taxon>
        <taxon>Flavobacteriaceae</taxon>
        <taxon>Jejudonia</taxon>
    </lineage>
</organism>